<comment type="similarity">
    <text evidence="1">Belongs to the UDP-glycosyltransferase family.</text>
</comment>
<evidence type="ECO:0000313" key="6">
    <source>
        <dbReference type="Proteomes" id="UP000095281"/>
    </source>
</evidence>
<dbReference type="SUPFAM" id="SSF53756">
    <property type="entry name" value="UDP-Glycosyltransferase/glycogen phosphorylase"/>
    <property type="match status" value="1"/>
</dbReference>
<evidence type="ECO:0000256" key="2">
    <source>
        <dbReference type="ARBA" id="ARBA00012544"/>
    </source>
</evidence>
<proteinExistence type="inferred from homology"/>
<dbReference type="PANTHER" id="PTHR48043:SF145">
    <property type="entry name" value="FI06409P-RELATED"/>
    <property type="match status" value="1"/>
</dbReference>
<evidence type="ECO:0000256" key="5">
    <source>
        <dbReference type="SAM" id="MobiDB-lite"/>
    </source>
</evidence>
<evidence type="ECO:0000256" key="4">
    <source>
        <dbReference type="ARBA" id="ARBA00022679"/>
    </source>
</evidence>
<accession>A0A1I8BAH8</accession>
<keyword evidence="6" id="KW-1185">Reference proteome</keyword>
<evidence type="ECO:0000256" key="1">
    <source>
        <dbReference type="ARBA" id="ARBA00009995"/>
    </source>
</evidence>
<dbReference type="WBParaSite" id="MhA1_Contig177.frz3.gene3">
    <property type="protein sequence ID" value="MhA1_Contig177.frz3.gene3"/>
    <property type="gene ID" value="MhA1_Contig177.frz3.gene3"/>
</dbReference>
<organism evidence="6 7">
    <name type="scientific">Meloidogyne hapla</name>
    <name type="common">Root-knot nematode worm</name>
    <dbReference type="NCBI Taxonomy" id="6305"/>
    <lineage>
        <taxon>Eukaryota</taxon>
        <taxon>Metazoa</taxon>
        <taxon>Ecdysozoa</taxon>
        <taxon>Nematoda</taxon>
        <taxon>Chromadorea</taxon>
        <taxon>Rhabditida</taxon>
        <taxon>Tylenchina</taxon>
        <taxon>Tylenchomorpha</taxon>
        <taxon>Tylenchoidea</taxon>
        <taxon>Meloidogynidae</taxon>
        <taxon>Meloidogyninae</taxon>
        <taxon>Meloidogyne</taxon>
    </lineage>
</organism>
<dbReference type="PANTHER" id="PTHR48043">
    <property type="entry name" value="EG:EG0003.4 PROTEIN-RELATED"/>
    <property type="match status" value="1"/>
</dbReference>
<feature type="compositionally biased region" description="Basic and acidic residues" evidence="5">
    <location>
        <begin position="205"/>
        <end position="223"/>
    </location>
</feature>
<keyword evidence="3" id="KW-0328">Glycosyltransferase</keyword>
<dbReference type="InterPro" id="IPR050271">
    <property type="entry name" value="UDP-glycosyltransferase"/>
</dbReference>
<feature type="region of interest" description="Disordered" evidence="5">
    <location>
        <begin position="201"/>
        <end position="223"/>
    </location>
</feature>
<keyword evidence="4" id="KW-0808">Transferase</keyword>
<sequence>MVRRFFGAVTNAPQLVARGRIHTTAGEEREFKRLITEHSCSGVGAYDFDTDFLIYGKEEGDYPEDKNLTIINVPMNEGRLDHTRMPRNIKDKYFVGIYAEIFTNKKVKIGNESYGIHEWLTLRNQQQPYVIGIAEFNMMAASFAVFDTLGIKNTFDVSSSIFYPKYLQFLGIDVTKYQVPGFDFAEPGDWEEGPEIWQEGANRNELNKEYHRDKNKEEERDLNQESNRYYEELRLNTDNTIDVKPDFISLFRGVKYHFINQHPYGIFNDFPYHGKIVYMGGIHVEERNILTNEEKTQSIDKKEKKSECIVLVTFGTIGNLSGTLNAIQVKSMFDQFKLYKNCIFKVRLAENLLPDNYSKNIHITSGFLPQQEAMYAGVPLICIPFSNDQFYNSSIVEHLGIGIYVKILGTGVRKEVQYGNNEFEHSEYMKYKNNKFNDDFIRAFNEIFGNE</sequence>
<evidence type="ECO:0000313" key="7">
    <source>
        <dbReference type="WBParaSite" id="MhA1_Contig177.frz3.gene3"/>
    </source>
</evidence>
<dbReference type="GO" id="GO:0015020">
    <property type="term" value="F:glucuronosyltransferase activity"/>
    <property type="evidence" value="ECO:0007669"/>
    <property type="project" value="UniProtKB-EC"/>
</dbReference>
<dbReference type="Gene3D" id="3.40.50.2000">
    <property type="entry name" value="Glycogen Phosphorylase B"/>
    <property type="match status" value="1"/>
</dbReference>
<protein>
    <recommendedName>
        <fullName evidence="2">glucuronosyltransferase</fullName>
        <ecNumber evidence="2">2.4.1.17</ecNumber>
    </recommendedName>
</protein>
<reference evidence="7" key="1">
    <citation type="submission" date="2016-11" db="UniProtKB">
        <authorList>
            <consortium name="WormBaseParasite"/>
        </authorList>
    </citation>
    <scope>IDENTIFICATION</scope>
</reference>
<evidence type="ECO:0000256" key="3">
    <source>
        <dbReference type="ARBA" id="ARBA00022676"/>
    </source>
</evidence>
<name>A0A1I8BAH8_MELHA</name>
<dbReference type="EC" id="2.4.1.17" evidence="2"/>
<dbReference type="AlphaFoldDB" id="A0A1I8BAH8"/>
<dbReference type="Proteomes" id="UP000095281">
    <property type="component" value="Unplaced"/>
</dbReference>